<protein>
    <submittedName>
        <fullName evidence="1">Major capsid protein</fullName>
    </submittedName>
</protein>
<dbReference type="Gene3D" id="3.90.1690.10">
    <property type="entry name" value="phage-related protein like domain"/>
    <property type="match status" value="1"/>
</dbReference>
<name>A0ABZ2KDN0_9BACT</name>
<accession>A0ABZ2KDN0</accession>
<evidence type="ECO:0000313" key="1">
    <source>
        <dbReference type="EMBL" id="WXA96777.1"/>
    </source>
</evidence>
<evidence type="ECO:0000313" key="2">
    <source>
        <dbReference type="Proteomes" id="UP001379533"/>
    </source>
</evidence>
<organism evidence="1 2">
    <name type="scientific">Pendulispora brunnea</name>
    <dbReference type="NCBI Taxonomy" id="2905690"/>
    <lineage>
        <taxon>Bacteria</taxon>
        <taxon>Pseudomonadati</taxon>
        <taxon>Myxococcota</taxon>
        <taxon>Myxococcia</taxon>
        <taxon>Myxococcales</taxon>
        <taxon>Sorangiineae</taxon>
        <taxon>Pendulisporaceae</taxon>
        <taxon>Pendulispora</taxon>
    </lineage>
</organism>
<dbReference type="EMBL" id="CP089982">
    <property type="protein sequence ID" value="WXA96777.1"/>
    <property type="molecule type" value="Genomic_DNA"/>
</dbReference>
<sequence length="359" mass="38766">MFQDPGVQVRDVETGELTTLNLSSNSMRLPDGRLVTMDLGVADVHLDAALANVAFGYRLAQGIADEAAPVVPSAKASDRYFVWDKDDALQPVNNLQVAPSGAVSEVSPRLSNAPFSTMPYALQSAISTETEANADSPLRPRIQAMRRLMNALLIGREVRVATMLRNPANYGDPFKSILGATAKWNGGATSNPVQDLYTRIEDALMPITDIVMSERTWHDFVQNSAVQKYIASKINVPGTPTPDQMVGDLALLGLPPIRVAAMKYKDVGGGYSYVWGDDVVLLHRPANLPSDGQDIATAYTYRWTGVPAPEGTMQGGFFVRSYFDNKRGPRGSTVIVVGHNDAEVFTSDAVSGLIQGAHQ</sequence>
<dbReference type="InterPro" id="IPR053738">
    <property type="entry name" value="Lambda_capsid_assembly"/>
</dbReference>
<dbReference type="Proteomes" id="UP001379533">
    <property type="component" value="Chromosome"/>
</dbReference>
<proteinExistence type="predicted"/>
<reference evidence="1 2" key="1">
    <citation type="submission" date="2021-12" db="EMBL/GenBank/DDBJ databases">
        <title>Discovery of the Pendulisporaceae a myxobacterial family with distinct sporulation behavior and unique specialized metabolism.</title>
        <authorList>
            <person name="Garcia R."/>
            <person name="Popoff A."/>
            <person name="Bader C.D."/>
            <person name="Loehr J."/>
            <person name="Walesch S."/>
            <person name="Walt C."/>
            <person name="Boldt J."/>
            <person name="Bunk B."/>
            <person name="Haeckl F.J.F.P.J."/>
            <person name="Gunesch A.P."/>
            <person name="Birkelbach J."/>
            <person name="Nuebel U."/>
            <person name="Pietschmann T."/>
            <person name="Bach T."/>
            <person name="Mueller R."/>
        </authorList>
    </citation>
    <scope>NUCLEOTIDE SEQUENCE [LARGE SCALE GENOMIC DNA]</scope>
    <source>
        <strain evidence="1 2">MSr12523</strain>
    </source>
</reference>
<dbReference type="RefSeq" id="WP_394847393.1">
    <property type="nucleotide sequence ID" value="NZ_CP089982.1"/>
</dbReference>
<gene>
    <name evidence="1" type="ORF">LZC95_08000</name>
</gene>
<keyword evidence="2" id="KW-1185">Reference proteome</keyword>